<keyword evidence="1" id="KW-1133">Transmembrane helix</keyword>
<dbReference type="EMBL" id="CADCVB010000038">
    <property type="protein sequence ID" value="CAA9413518.1"/>
    <property type="molecule type" value="Genomic_DNA"/>
</dbReference>
<gene>
    <name evidence="2" type="ORF">AVDCRST_MAG78-525</name>
</gene>
<sequence>MLVFVAEILAAGVNLVFARELEPRKVRFGWPSRLVLGLFGVVIVANAVAAFALEGLHWTLPDDPNSYRLFDLLRD</sequence>
<name>A0A6J4PE92_9ACTN</name>
<proteinExistence type="predicted"/>
<organism evidence="2">
    <name type="scientific">uncultured Rubrobacteraceae bacterium</name>
    <dbReference type="NCBI Taxonomy" id="349277"/>
    <lineage>
        <taxon>Bacteria</taxon>
        <taxon>Bacillati</taxon>
        <taxon>Actinomycetota</taxon>
        <taxon>Rubrobacteria</taxon>
        <taxon>Rubrobacterales</taxon>
        <taxon>Rubrobacteraceae</taxon>
        <taxon>environmental samples</taxon>
    </lineage>
</organism>
<evidence type="ECO:0000256" key="1">
    <source>
        <dbReference type="SAM" id="Phobius"/>
    </source>
</evidence>
<evidence type="ECO:0000313" key="2">
    <source>
        <dbReference type="EMBL" id="CAA9413518.1"/>
    </source>
</evidence>
<keyword evidence="1" id="KW-0812">Transmembrane</keyword>
<feature type="transmembrane region" description="Helical" evidence="1">
    <location>
        <begin position="34"/>
        <end position="53"/>
    </location>
</feature>
<accession>A0A6J4PE92</accession>
<reference evidence="2" key="1">
    <citation type="submission" date="2020-02" db="EMBL/GenBank/DDBJ databases">
        <authorList>
            <person name="Meier V. D."/>
        </authorList>
    </citation>
    <scope>NUCLEOTIDE SEQUENCE</scope>
    <source>
        <strain evidence="2">AVDCRST_MAG78</strain>
    </source>
</reference>
<keyword evidence="1" id="KW-0472">Membrane</keyword>
<protein>
    <submittedName>
        <fullName evidence="2">Uncharacterized protein</fullName>
    </submittedName>
</protein>
<dbReference type="AlphaFoldDB" id="A0A6J4PE92"/>